<evidence type="ECO:0000313" key="2">
    <source>
        <dbReference type="Proteomes" id="UP000190065"/>
    </source>
</evidence>
<proteinExistence type="predicted"/>
<name>A0A1T4QPW9_9BACT</name>
<dbReference type="AlphaFoldDB" id="A0A1T4QPW9"/>
<dbReference type="Proteomes" id="UP000190065">
    <property type="component" value="Unassembled WGS sequence"/>
</dbReference>
<protein>
    <submittedName>
        <fullName evidence="1">Uncharacterized protein</fullName>
    </submittedName>
</protein>
<accession>A0A1T4QPW9</accession>
<evidence type="ECO:0000313" key="1">
    <source>
        <dbReference type="EMBL" id="SKA05745.1"/>
    </source>
</evidence>
<organism evidence="1 2">
    <name type="scientific">Segatella oulorum</name>
    <dbReference type="NCBI Taxonomy" id="28136"/>
    <lineage>
        <taxon>Bacteria</taxon>
        <taxon>Pseudomonadati</taxon>
        <taxon>Bacteroidota</taxon>
        <taxon>Bacteroidia</taxon>
        <taxon>Bacteroidales</taxon>
        <taxon>Prevotellaceae</taxon>
        <taxon>Segatella</taxon>
    </lineage>
</organism>
<reference evidence="1 2" key="1">
    <citation type="submission" date="2017-02" db="EMBL/GenBank/DDBJ databases">
        <authorList>
            <person name="Peterson S.W."/>
        </authorList>
    </citation>
    <scope>NUCLEOTIDE SEQUENCE [LARGE SCALE GENOMIC DNA]</scope>
    <source>
        <strain evidence="1 2">ATCC 43324</strain>
    </source>
</reference>
<sequence>MLFVRALDLFKCNLCILILCLNGCVFASKKTNRFSTVIAINNNNFQLKTANFVAKRHREACTLVA</sequence>
<gene>
    <name evidence="1" type="ORF">SAMN02745202_01898</name>
</gene>
<dbReference type="EMBL" id="FUXK01000024">
    <property type="protein sequence ID" value="SKA05745.1"/>
    <property type="molecule type" value="Genomic_DNA"/>
</dbReference>
<dbReference type="STRING" id="28136.SAMN02745202_01898"/>